<dbReference type="VEuPathDB" id="MicrosporidiaDB:VCUG_00824"/>
<evidence type="ECO:0000256" key="1">
    <source>
        <dbReference type="SAM" id="MobiDB-lite"/>
    </source>
</evidence>
<sequence length="709" mass="80114">MENKILDLIKNRKGARNESSLSDFIKGIKKDMSGTGDEKVNSCRHGDAEPKNEILNLDVDPLYCAFDSKKENLPDLMIYKYYVDLARLKNFQIKSKDNIVVYINNDVVYLCERDGKGMQIDTDTLLKNYKSLVDRNDEPDETDGDEEHGSGAPEGLARKDVSLYDVNQNYLVLRIGNDFVFYEIVRGDDLVIKEGFVLPNAKQVVLFDDHFIYVDDRVMERKLGDGEERVILDENVEKIFIVEDIVYYKIKSKIYNKMNSKMLEGSTLIGVDSSILLKNDEWYILLDSDYTVQDKMTIGDNAFVLDNLIGILRGNVINWLCVENNKFKVYGSTSIGSNITVSGDKKENELFLYVIREGSAIEGVSNANSTASPDATDARSEGKSVNRRVGKKVSPKSTVSSLAGDKSGASQKNMSRVFDVFDGAPKAQLYNRKAKYPMKKETSDQNDTQSETDVEDKFERISINESKLDVLDGTADMYSKVETLIEKMFARFDSEMKKRENNFKKKQAALLTGISEQMNKCFNNLAEKLTRTDKGTVGRKEMVSEFRKMFNDLLIPCVEAGIEEMRLQVVGEVRRMSKDENKIKSLLSNGKVKEACVCALEGNDDDFDVFVSSVDSDSLKQLSTGLCVSLVDRCSFMLDNGDEKKIEIIKKILGIIDAHEFEENDFTVFKRVLKRLDSLGNDDKLLGLLVETQKHLFGKAVVKKQMKSS</sequence>
<reference evidence="3" key="1">
    <citation type="submission" date="2011-03" db="EMBL/GenBank/DDBJ databases">
        <title>The genome sequence of Vavraia culicis strain floridensis.</title>
        <authorList>
            <consortium name="The Broad Institute Genome Sequencing Platform"/>
            <person name="Cuomo C."/>
            <person name="Becnel J."/>
            <person name="Sanscrainte N."/>
            <person name="Young S.K."/>
            <person name="Zeng Q."/>
            <person name="Gargeya S."/>
            <person name="Fitzgerald M."/>
            <person name="Haas B."/>
            <person name="Abouelleil A."/>
            <person name="Alvarado L."/>
            <person name="Arachchi H.M."/>
            <person name="Berlin A."/>
            <person name="Chapman S.B."/>
            <person name="Gearin G."/>
            <person name="Goldberg J."/>
            <person name="Griggs A."/>
            <person name="Gujja S."/>
            <person name="Hansen M."/>
            <person name="Heiman D."/>
            <person name="Howarth C."/>
            <person name="Larimer J."/>
            <person name="Lui A."/>
            <person name="MacDonald P.J.P."/>
            <person name="McCowen C."/>
            <person name="Montmayeur A."/>
            <person name="Murphy C."/>
            <person name="Neiman D."/>
            <person name="Pearson M."/>
            <person name="Priest M."/>
            <person name="Roberts A."/>
            <person name="Saif S."/>
            <person name="Shea T."/>
            <person name="Sisk P."/>
            <person name="Stolte C."/>
            <person name="Sykes S."/>
            <person name="Wortman J."/>
            <person name="Nusbaum C."/>
            <person name="Birren B."/>
        </authorList>
    </citation>
    <scope>NUCLEOTIDE SEQUENCE [LARGE SCALE GENOMIC DNA]</scope>
    <source>
        <strain evidence="3">floridensis</strain>
    </source>
</reference>
<feature type="compositionally biased region" description="Acidic residues" evidence="1">
    <location>
        <begin position="137"/>
        <end position="146"/>
    </location>
</feature>
<keyword evidence="3" id="KW-1185">Reference proteome</keyword>
<gene>
    <name evidence="2" type="ORF">VCUG_00824</name>
</gene>
<dbReference type="GeneID" id="19878707"/>
<evidence type="ECO:0000313" key="3">
    <source>
        <dbReference type="Proteomes" id="UP000011081"/>
    </source>
</evidence>
<dbReference type="AlphaFoldDB" id="L2GWK5"/>
<protein>
    <submittedName>
        <fullName evidence="2">Uncharacterized protein</fullName>
    </submittedName>
</protein>
<accession>L2GWK5</accession>
<feature type="region of interest" description="Disordered" evidence="1">
    <location>
        <begin position="365"/>
        <end position="410"/>
    </location>
</feature>
<dbReference type="Proteomes" id="UP000011081">
    <property type="component" value="Unassembled WGS sequence"/>
</dbReference>
<dbReference type="RefSeq" id="XP_008073844.1">
    <property type="nucleotide sequence ID" value="XM_008075653.1"/>
</dbReference>
<proteinExistence type="predicted"/>
<dbReference type="EMBL" id="GL877413">
    <property type="protein sequence ID" value="ELA47742.1"/>
    <property type="molecule type" value="Genomic_DNA"/>
</dbReference>
<name>L2GWK5_VAVCU</name>
<feature type="compositionally biased region" description="Basic residues" evidence="1">
    <location>
        <begin position="385"/>
        <end position="394"/>
    </location>
</feature>
<dbReference type="HOGENOM" id="CLU_394930_0_0_1"/>
<dbReference type="InParanoid" id="L2GWK5"/>
<dbReference type="OrthoDB" id="2196329at2759"/>
<feature type="region of interest" description="Disordered" evidence="1">
    <location>
        <begin position="134"/>
        <end position="154"/>
    </location>
</feature>
<organism evidence="2 3">
    <name type="scientific">Vavraia culicis (isolate floridensis)</name>
    <name type="common">Microsporidian parasite</name>
    <dbReference type="NCBI Taxonomy" id="948595"/>
    <lineage>
        <taxon>Eukaryota</taxon>
        <taxon>Fungi</taxon>
        <taxon>Fungi incertae sedis</taxon>
        <taxon>Microsporidia</taxon>
        <taxon>Pleistophoridae</taxon>
        <taxon>Vavraia</taxon>
    </lineage>
</organism>
<dbReference type="OMA" id="CVENNKF"/>
<evidence type="ECO:0000313" key="2">
    <source>
        <dbReference type="EMBL" id="ELA47742.1"/>
    </source>
</evidence>